<sequence length="188" mass="21551">MQNSPEGKFILKKLQKELPRHLLYHDLGHTLDVYQCAASIARAEHVDGKALKLLLIAALYHDSGYLKHRKDHEEQSCIIAADALRTFGYSEEDIAEVCRLIMATRIPQQPRSLAEQILCDADLDYLGREDFAANGKKLYEEMHAEGLIDNEDTWDQMQIDFLKQHHYFTATSISRRNATKELNINALL</sequence>
<feature type="domain" description="HD/PDEase" evidence="1">
    <location>
        <begin position="22"/>
        <end position="135"/>
    </location>
</feature>
<evidence type="ECO:0000313" key="2">
    <source>
        <dbReference type="EMBL" id="TDO22475.1"/>
    </source>
</evidence>
<dbReference type="RefSeq" id="WP_133553860.1">
    <property type="nucleotide sequence ID" value="NZ_SNWM01000002.1"/>
</dbReference>
<keyword evidence="3" id="KW-1185">Reference proteome</keyword>
<dbReference type="Gene3D" id="1.10.3210.10">
    <property type="entry name" value="Hypothetical protein af1432"/>
    <property type="match status" value="1"/>
</dbReference>
<dbReference type="AlphaFoldDB" id="A0A4R6IKJ2"/>
<protein>
    <submittedName>
        <fullName evidence="2">HD domain-containing protein</fullName>
    </submittedName>
</protein>
<dbReference type="SUPFAM" id="SSF109604">
    <property type="entry name" value="HD-domain/PDEase-like"/>
    <property type="match status" value="1"/>
</dbReference>
<dbReference type="Pfam" id="PF01966">
    <property type="entry name" value="HD"/>
    <property type="match status" value="1"/>
</dbReference>
<reference evidence="2 3" key="1">
    <citation type="submission" date="2019-03" db="EMBL/GenBank/DDBJ databases">
        <title>Genomic Encyclopedia of Archaeal and Bacterial Type Strains, Phase II (KMG-II): from individual species to whole genera.</title>
        <authorList>
            <person name="Goeker M."/>
        </authorList>
    </citation>
    <scope>NUCLEOTIDE SEQUENCE [LARGE SCALE GENOMIC DNA]</scope>
    <source>
        <strain evidence="2 3">DSM 19034</strain>
    </source>
</reference>
<dbReference type="InterPro" id="IPR003607">
    <property type="entry name" value="HD/PDEase_dom"/>
</dbReference>
<comment type="caution">
    <text evidence="2">The sequence shown here is derived from an EMBL/GenBank/DDBJ whole genome shotgun (WGS) entry which is preliminary data.</text>
</comment>
<dbReference type="SMART" id="SM00471">
    <property type="entry name" value="HDc"/>
    <property type="match status" value="1"/>
</dbReference>
<name>A0A4R6IKJ2_9SPHI</name>
<proteinExistence type="predicted"/>
<evidence type="ECO:0000259" key="1">
    <source>
        <dbReference type="SMART" id="SM00471"/>
    </source>
</evidence>
<dbReference type="EMBL" id="SNWM01000002">
    <property type="protein sequence ID" value="TDO22475.1"/>
    <property type="molecule type" value="Genomic_DNA"/>
</dbReference>
<accession>A0A4R6IKJ2</accession>
<dbReference type="Proteomes" id="UP000295499">
    <property type="component" value="Unassembled WGS sequence"/>
</dbReference>
<evidence type="ECO:0000313" key="3">
    <source>
        <dbReference type="Proteomes" id="UP000295499"/>
    </source>
</evidence>
<organism evidence="2 3">
    <name type="scientific">Pedobacter duraquae</name>
    <dbReference type="NCBI Taxonomy" id="425511"/>
    <lineage>
        <taxon>Bacteria</taxon>
        <taxon>Pseudomonadati</taxon>
        <taxon>Bacteroidota</taxon>
        <taxon>Sphingobacteriia</taxon>
        <taxon>Sphingobacteriales</taxon>
        <taxon>Sphingobacteriaceae</taxon>
        <taxon>Pedobacter</taxon>
    </lineage>
</organism>
<dbReference type="InterPro" id="IPR006674">
    <property type="entry name" value="HD_domain"/>
</dbReference>
<gene>
    <name evidence="2" type="ORF">CLV32_1448</name>
</gene>
<dbReference type="OrthoDB" id="5728337at2"/>